<dbReference type="GO" id="GO:0004984">
    <property type="term" value="F:olfactory receptor activity"/>
    <property type="evidence" value="ECO:0007669"/>
    <property type="project" value="InterPro"/>
</dbReference>
<evidence type="ECO:0000256" key="9">
    <source>
        <dbReference type="SAM" id="Phobius"/>
    </source>
</evidence>
<dbReference type="Proteomes" id="UP001461498">
    <property type="component" value="Unassembled WGS sequence"/>
</dbReference>
<keyword evidence="3 9" id="KW-0812">Transmembrane</keyword>
<evidence type="ECO:0000256" key="4">
    <source>
        <dbReference type="ARBA" id="ARBA00022725"/>
    </source>
</evidence>
<evidence type="ECO:0000256" key="3">
    <source>
        <dbReference type="ARBA" id="ARBA00022692"/>
    </source>
</evidence>
<keyword evidence="8" id="KW-0807">Transducer</keyword>
<evidence type="ECO:0000256" key="7">
    <source>
        <dbReference type="ARBA" id="ARBA00023170"/>
    </source>
</evidence>
<keyword evidence="4" id="KW-0552">Olfaction</keyword>
<dbReference type="InterPro" id="IPR004117">
    <property type="entry name" value="7tm6_olfct_rcpt"/>
</dbReference>
<dbReference type="Pfam" id="PF02949">
    <property type="entry name" value="7tm_6"/>
    <property type="match status" value="1"/>
</dbReference>
<keyword evidence="7" id="KW-0675">Receptor</keyword>
<keyword evidence="5 9" id="KW-1133">Transmembrane helix</keyword>
<feature type="transmembrane region" description="Helical" evidence="9">
    <location>
        <begin position="108"/>
        <end position="135"/>
    </location>
</feature>
<keyword evidence="6 9" id="KW-0472">Membrane</keyword>
<sequence>MFILQSLIVRQPFCFAHKIIGSGFYTYEDEDVTTDEIKLKEKYRKLKEDLTLYLPLLNCTCGFTVVVVTPILEAIFNPELERSYTDSGIFLHLPVPAWYPFDMDRWENIIVCFLGQAFSGFLLVAVVTTAVYVFFGSTTQVIVQLKRLVLSIENLEQRALNLYQKKYGIIGMNGANYSNQEFMECMENCFHKNVQHLQIIRRFFFIIFFLR</sequence>
<name>A0AAW1D6B9_9HEMI</name>
<evidence type="ECO:0000256" key="6">
    <source>
        <dbReference type="ARBA" id="ARBA00023136"/>
    </source>
</evidence>
<keyword evidence="2" id="KW-0716">Sensory transduction</keyword>
<reference evidence="10 11" key="1">
    <citation type="submission" date="2022-12" db="EMBL/GenBank/DDBJ databases">
        <title>Chromosome-level genome assembly of true bugs.</title>
        <authorList>
            <person name="Ma L."/>
            <person name="Li H."/>
        </authorList>
    </citation>
    <scope>NUCLEOTIDE SEQUENCE [LARGE SCALE GENOMIC DNA]</scope>
    <source>
        <strain evidence="10">Lab_2022b</strain>
    </source>
</reference>
<evidence type="ECO:0000256" key="8">
    <source>
        <dbReference type="ARBA" id="ARBA00023224"/>
    </source>
</evidence>
<evidence type="ECO:0000256" key="5">
    <source>
        <dbReference type="ARBA" id="ARBA00022989"/>
    </source>
</evidence>
<gene>
    <name evidence="10" type="ORF">O3M35_008030</name>
</gene>
<feature type="transmembrane region" description="Helical" evidence="9">
    <location>
        <begin position="50"/>
        <end position="72"/>
    </location>
</feature>
<accession>A0AAW1D6B9</accession>
<evidence type="ECO:0000313" key="11">
    <source>
        <dbReference type="Proteomes" id="UP001461498"/>
    </source>
</evidence>
<comment type="subcellular location">
    <subcellularLocation>
        <location evidence="1">Membrane</location>
        <topology evidence="1">Multi-pass membrane protein</topology>
    </subcellularLocation>
</comment>
<dbReference type="AlphaFoldDB" id="A0AAW1D6B9"/>
<dbReference type="GO" id="GO:0016020">
    <property type="term" value="C:membrane"/>
    <property type="evidence" value="ECO:0007669"/>
    <property type="project" value="UniProtKB-SubCell"/>
</dbReference>
<proteinExistence type="predicted"/>
<evidence type="ECO:0000256" key="1">
    <source>
        <dbReference type="ARBA" id="ARBA00004141"/>
    </source>
</evidence>
<dbReference type="EMBL" id="JAPXFL010000005">
    <property type="protein sequence ID" value="KAK9506012.1"/>
    <property type="molecule type" value="Genomic_DNA"/>
</dbReference>
<comment type="caution">
    <text evidence="10">The sequence shown here is derived from an EMBL/GenBank/DDBJ whole genome shotgun (WGS) entry which is preliminary data.</text>
</comment>
<evidence type="ECO:0000256" key="2">
    <source>
        <dbReference type="ARBA" id="ARBA00022606"/>
    </source>
</evidence>
<dbReference type="GO" id="GO:0007165">
    <property type="term" value="P:signal transduction"/>
    <property type="evidence" value="ECO:0007669"/>
    <property type="project" value="UniProtKB-KW"/>
</dbReference>
<keyword evidence="11" id="KW-1185">Reference proteome</keyword>
<organism evidence="10 11">
    <name type="scientific">Rhynocoris fuscipes</name>
    <dbReference type="NCBI Taxonomy" id="488301"/>
    <lineage>
        <taxon>Eukaryota</taxon>
        <taxon>Metazoa</taxon>
        <taxon>Ecdysozoa</taxon>
        <taxon>Arthropoda</taxon>
        <taxon>Hexapoda</taxon>
        <taxon>Insecta</taxon>
        <taxon>Pterygota</taxon>
        <taxon>Neoptera</taxon>
        <taxon>Paraneoptera</taxon>
        <taxon>Hemiptera</taxon>
        <taxon>Heteroptera</taxon>
        <taxon>Panheteroptera</taxon>
        <taxon>Cimicomorpha</taxon>
        <taxon>Reduviidae</taxon>
        <taxon>Harpactorinae</taxon>
        <taxon>Harpactorini</taxon>
        <taxon>Rhynocoris</taxon>
    </lineage>
</organism>
<protein>
    <submittedName>
        <fullName evidence="10">Uncharacterized protein</fullName>
    </submittedName>
</protein>
<evidence type="ECO:0000313" key="10">
    <source>
        <dbReference type="EMBL" id="KAK9506012.1"/>
    </source>
</evidence>
<dbReference type="GO" id="GO:0005549">
    <property type="term" value="F:odorant binding"/>
    <property type="evidence" value="ECO:0007669"/>
    <property type="project" value="InterPro"/>
</dbReference>